<dbReference type="Proteomes" id="UP000196402">
    <property type="component" value="Unassembled WGS sequence"/>
</dbReference>
<feature type="transmembrane region" description="Helical" evidence="1">
    <location>
        <begin position="188"/>
        <end position="211"/>
    </location>
</feature>
<feature type="non-terminal residue" evidence="2">
    <location>
        <position position="1"/>
    </location>
</feature>
<gene>
    <name evidence="2" type="ORF">PVT01_000008500</name>
</gene>
<accession>A0A1G4ECT7</accession>
<dbReference type="VEuPathDB" id="PlasmoDB:PVPAM_060036600"/>
<evidence type="ECO:0000313" key="2">
    <source>
        <dbReference type="EMBL" id="SCA83369.1"/>
    </source>
</evidence>
<dbReference type="VEuPathDB" id="PlasmoDB:PVP01_0001890"/>
<keyword evidence="1" id="KW-1133">Transmembrane helix</keyword>
<evidence type="ECO:0008006" key="4">
    <source>
        <dbReference type="Google" id="ProtNLM"/>
    </source>
</evidence>
<dbReference type="VEuPathDB" id="PlasmoDB:PVX_108760"/>
<proteinExistence type="predicted"/>
<organism evidence="2 3">
    <name type="scientific">Plasmodium vivax</name>
    <name type="common">malaria parasite P. vivax</name>
    <dbReference type="NCBI Taxonomy" id="5855"/>
    <lineage>
        <taxon>Eukaryota</taxon>
        <taxon>Sar</taxon>
        <taxon>Alveolata</taxon>
        <taxon>Apicomplexa</taxon>
        <taxon>Aconoidasida</taxon>
        <taxon>Haemosporida</taxon>
        <taxon>Plasmodiidae</taxon>
        <taxon>Plasmodium</taxon>
        <taxon>Plasmodium (Plasmodium)</taxon>
    </lineage>
</organism>
<feature type="non-terminal residue" evidence="2">
    <location>
        <position position="229"/>
    </location>
</feature>
<keyword evidence="1" id="KW-0472">Membrane</keyword>
<dbReference type="InterPro" id="IPR022139">
    <property type="entry name" value="Fam-L/Fam-M-like_plasmodium"/>
</dbReference>
<protein>
    <recommendedName>
        <fullName evidence="4">Variable surface protein</fullName>
    </recommendedName>
</protein>
<dbReference type="VEuPathDB" id="PlasmoDB:PVW1_060032600"/>
<sequence>RSLDKRTKIDEILEIYFQRSLAKHEYKKNLESSRMKERLPDHRIHTEIKNKKNISTYGHLNKEGLNKLDAYKKSYKNRYAKKKWLAKLDCYCEKKVFDKLDNLYKMAEILHYDKKSLTKKLYNKYGIRFIIFAIVPLLGLIIPILFNENNLIIKVCETGCSNHTERTGSHYKTHYLSSITSDDWKKFIIFHDVFFAVLCIIIPLLIIYSFIKFIKYESLKVGKCKMNAK</sequence>
<evidence type="ECO:0000256" key="1">
    <source>
        <dbReference type="SAM" id="Phobius"/>
    </source>
</evidence>
<dbReference type="Pfam" id="PF12420">
    <property type="entry name" value="DUF3671"/>
    <property type="match status" value="1"/>
</dbReference>
<feature type="transmembrane region" description="Helical" evidence="1">
    <location>
        <begin position="125"/>
        <end position="146"/>
    </location>
</feature>
<evidence type="ECO:0000313" key="3">
    <source>
        <dbReference type="Proteomes" id="UP000196402"/>
    </source>
</evidence>
<name>A0A1G4ECT7_PLAVI</name>
<dbReference type="EMBL" id="FLYH01000009">
    <property type="protein sequence ID" value="SCA83369.1"/>
    <property type="molecule type" value="Genomic_DNA"/>
</dbReference>
<dbReference type="AlphaFoldDB" id="A0A1G4ECT7"/>
<reference evidence="2 3" key="1">
    <citation type="submission" date="2016-07" db="EMBL/GenBank/DDBJ databases">
        <authorList>
            <consortium name="Pathogen Informatics"/>
        </authorList>
    </citation>
    <scope>NUCLEOTIDE SEQUENCE [LARGE SCALE GENOMIC DNA]</scope>
</reference>
<keyword evidence="1" id="KW-0812">Transmembrane</keyword>